<dbReference type="HOGENOM" id="CLU_2745443_0_0_1"/>
<dbReference type="EMBL" id="JH597957">
    <property type="status" value="NOT_ANNOTATED_CDS"/>
    <property type="molecule type" value="Genomic_DNA"/>
</dbReference>
<reference evidence="2" key="1">
    <citation type="journal article" date="2010" name="Science">
        <title>Signatures of adaptation to obligate biotrophy in the Hyaloperonospora arabidopsidis genome.</title>
        <authorList>
            <person name="Baxter L."/>
            <person name="Tripathy S."/>
            <person name="Ishaque N."/>
            <person name="Boot N."/>
            <person name="Cabral A."/>
            <person name="Kemen E."/>
            <person name="Thines M."/>
            <person name="Ah-Fong A."/>
            <person name="Anderson R."/>
            <person name="Badejoko W."/>
            <person name="Bittner-Eddy P."/>
            <person name="Boore J.L."/>
            <person name="Chibucos M.C."/>
            <person name="Coates M."/>
            <person name="Dehal P."/>
            <person name="Delehaunty K."/>
            <person name="Dong S."/>
            <person name="Downton P."/>
            <person name="Dumas B."/>
            <person name="Fabro G."/>
            <person name="Fronick C."/>
            <person name="Fuerstenberg S.I."/>
            <person name="Fulton L."/>
            <person name="Gaulin E."/>
            <person name="Govers F."/>
            <person name="Hughes L."/>
            <person name="Humphray S."/>
            <person name="Jiang R.H."/>
            <person name="Judelson H."/>
            <person name="Kamoun S."/>
            <person name="Kyung K."/>
            <person name="Meijer H."/>
            <person name="Minx P."/>
            <person name="Morris P."/>
            <person name="Nelson J."/>
            <person name="Phuntumart V."/>
            <person name="Qutob D."/>
            <person name="Rehmany A."/>
            <person name="Rougon-Cardoso A."/>
            <person name="Ryden P."/>
            <person name="Torto-Alalibo T."/>
            <person name="Studholme D."/>
            <person name="Wang Y."/>
            <person name="Win J."/>
            <person name="Wood J."/>
            <person name="Clifton S.W."/>
            <person name="Rogers J."/>
            <person name="Van den Ackerveken G."/>
            <person name="Jones J.D."/>
            <person name="McDowell J.M."/>
            <person name="Beynon J."/>
            <person name="Tyler B.M."/>
        </authorList>
    </citation>
    <scope>NUCLEOTIDE SEQUENCE [LARGE SCALE GENOMIC DNA]</scope>
    <source>
        <strain evidence="2">Emoy2</strain>
    </source>
</reference>
<dbReference type="EnsemblProtists" id="HpaT802490">
    <property type="protein sequence ID" value="HpaP802490"/>
    <property type="gene ID" value="HpaG802490"/>
</dbReference>
<dbReference type="Proteomes" id="UP000011713">
    <property type="component" value="Unassembled WGS sequence"/>
</dbReference>
<proteinExistence type="predicted"/>
<dbReference type="InParanoid" id="M4B887"/>
<organism evidence="1 2">
    <name type="scientific">Hyaloperonospora arabidopsidis (strain Emoy2)</name>
    <name type="common">Downy mildew agent</name>
    <name type="synonym">Peronospora arabidopsidis</name>
    <dbReference type="NCBI Taxonomy" id="559515"/>
    <lineage>
        <taxon>Eukaryota</taxon>
        <taxon>Sar</taxon>
        <taxon>Stramenopiles</taxon>
        <taxon>Oomycota</taxon>
        <taxon>Peronosporomycetes</taxon>
        <taxon>Peronosporales</taxon>
        <taxon>Peronosporaceae</taxon>
        <taxon>Hyaloperonospora</taxon>
    </lineage>
</organism>
<accession>M4B887</accession>
<dbReference type="AlphaFoldDB" id="M4B887"/>
<evidence type="ECO:0000313" key="1">
    <source>
        <dbReference type="EnsemblProtists" id="HpaP802490"/>
    </source>
</evidence>
<protein>
    <submittedName>
        <fullName evidence="1">Uncharacterized protein</fullName>
    </submittedName>
</protein>
<reference evidence="1" key="2">
    <citation type="submission" date="2015-06" db="UniProtKB">
        <authorList>
            <consortium name="EnsemblProtists"/>
        </authorList>
    </citation>
    <scope>IDENTIFICATION</scope>
    <source>
        <strain evidence="1">Emoy2</strain>
    </source>
</reference>
<keyword evidence="2" id="KW-1185">Reference proteome</keyword>
<name>M4B887_HYAAE</name>
<evidence type="ECO:0000313" key="2">
    <source>
        <dbReference type="Proteomes" id="UP000011713"/>
    </source>
</evidence>
<dbReference type="VEuPathDB" id="FungiDB:HpaG802490"/>
<sequence>MVERGACFAAEERMCRRFLRRSSLSSTRTLRKCCSRWSSHLTRTSKFGGASELFCMRERWSTTSRMWWCTQ</sequence>